<evidence type="ECO:0000256" key="4">
    <source>
        <dbReference type="ARBA" id="ARBA00023163"/>
    </source>
</evidence>
<name>V4SKX8_CITCL</name>
<evidence type="ECO:0000256" key="6">
    <source>
        <dbReference type="RuleBase" id="RU003796"/>
    </source>
</evidence>
<dbReference type="SUPFAM" id="SSF144074">
    <property type="entry name" value="E2F-DP heterodimerization region"/>
    <property type="match status" value="1"/>
</dbReference>
<dbReference type="InParanoid" id="V4SKX8"/>
<dbReference type="FunFam" id="1.10.10.10:FF:000008">
    <property type="entry name" value="E2F transcription factor 1"/>
    <property type="match status" value="1"/>
</dbReference>
<accession>V4SKX8</accession>
<evidence type="ECO:0000256" key="1">
    <source>
        <dbReference type="ARBA" id="ARBA00010940"/>
    </source>
</evidence>
<dbReference type="STRING" id="85681.V4SKX8"/>
<dbReference type="GO" id="GO:0000978">
    <property type="term" value="F:RNA polymerase II cis-regulatory region sequence-specific DNA binding"/>
    <property type="evidence" value="ECO:0007669"/>
    <property type="project" value="InterPro"/>
</dbReference>
<dbReference type="GO" id="GO:0000902">
    <property type="term" value="P:cell morphogenesis"/>
    <property type="evidence" value="ECO:0007669"/>
    <property type="project" value="EnsemblPlants"/>
</dbReference>
<dbReference type="SMART" id="SM01372">
    <property type="entry name" value="E2F_TDP"/>
    <property type="match status" value="1"/>
</dbReference>
<dbReference type="GO" id="GO:0090575">
    <property type="term" value="C:RNA polymerase II transcription regulator complex"/>
    <property type="evidence" value="ECO:0007669"/>
    <property type="project" value="TreeGrafter"/>
</dbReference>
<dbReference type="InterPro" id="IPR003316">
    <property type="entry name" value="E2F_WHTH_DNA-bd_dom"/>
</dbReference>
<evidence type="ECO:0000313" key="10">
    <source>
        <dbReference type="EMBL" id="ESR48408.1"/>
    </source>
</evidence>
<dbReference type="Gramene" id="ESR48408">
    <property type="protein sequence ID" value="ESR48408"/>
    <property type="gene ID" value="CICLE_v10001165mg"/>
</dbReference>
<dbReference type="GO" id="GO:0051301">
    <property type="term" value="P:cell division"/>
    <property type="evidence" value="ECO:0007669"/>
    <property type="project" value="EnsemblPlants"/>
</dbReference>
<dbReference type="InterPro" id="IPR037241">
    <property type="entry name" value="E2F-DP_heterodim"/>
</dbReference>
<keyword evidence="3 6" id="KW-0238">DNA-binding</keyword>
<gene>
    <name evidence="10" type="ORF">CICLE_v10001165mg</name>
</gene>
<reference evidence="10 11" key="1">
    <citation type="submission" date="2013-10" db="EMBL/GenBank/DDBJ databases">
        <authorList>
            <consortium name="International Citrus Genome Consortium"/>
            <person name="Jenkins J."/>
            <person name="Schmutz J."/>
            <person name="Prochnik S."/>
            <person name="Rokhsar D."/>
            <person name="Gmitter F."/>
            <person name="Ollitrault P."/>
            <person name="Machado M."/>
            <person name="Talon M."/>
            <person name="Wincker P."/>
            <person name="Jaillon O."/>
            <person name="Morgante M."/>
        </authorList>
    </citation>
    <scope>NUCLEOTIDE SEQUENCE</scope>
    <source>
        <strain evidence="11">cv. Clemenules</strain>
    </source>
</reference>
<sequence>MRLKPSPTQPLSIHLFPPTAVSDSVSSVMTSSSKDPTRPYNHPPQIQFQLLPNHNNMKSSPSTTSLGANRNYHSLLGKIPLSSNQNNTLNVNSNSTDIDICNKIEDTHSAFSRLELKQTNELANHAAQNIARRDKVVNAPSLEPESCASGKSNRKLKGLKSTKSGTQGSNADAPNGLNLSNGCRYDSSLGLLTRKFINLIQEAKDGTLDLNRTAEVLEVQKRRIYDITNVLEGIRLIEKTSKNHIRWKGSDSLGTSKLDDQVARLKAEIESLHAEECRIDDSIREKQELIRTLEENENHQKYALFSRMNQTLIAIKAPQASYIEVPDPDEHHLHGPFSLSLCLCPDYENDVHSKYQSEGKDITLQQANSANPSTWNYEPCGVPNFRLSLEHEDNQKRSSDTFSLMSSEAASGIQKIVPSDCDIDDDYWFGSDPEVSITDLWNN</sequence>
<dbReference type="Pfam" id="PF16421">
    <property type="entry name" value="E2F_CC-MB"/>
    <property type="match status" value="1"/>
</dbReference>
<evidence type="ECO:0000259" key="9">
    <source>
        <dbReference type="SMART" id="SM01372"/>
    </source>
</evidence>
<dbReference type="AlphaFoldDB" id="V4SKX8"/>
<keyword evidence="11" id="KW-1185">Reference proteome</keyword>
<dbReference type="SUPFAM" id="SSF46785">
    <property type="entry name" value="Winged helix' DNA-binding domain"/>
    <property type="match status" value="1"/>
</dbReference>
<dbReference type="eggNOG" id="KOG2577">
    <property type="taxonomic scope" value="Eukaryota"/>
</dbReference>
<organism evidence="10 11">
    <name type="scientific">Citrus clementina</name>
    <name type="common">Clementine</name>
    <name type="synonym">Citrus deliciosa x Citrus sinensis</name>
    <dbReference type="NCBI Taxonomy" id="85681"/>
    <lineage>
        <taxon>Eukaryota</taxon>
        <taxon>Viridiplantae</taxon>
        <taxon>Streptophyta</taxon>
        <taxon>Embryophyta</taxon>
        <taxon>Tracheophyta</taxon>
        <taxon>Spermatophyta</taxon>
        <taxon>Magnoliopsida</taxon>
        <taxon>eudicotyledons</taxon>
        <taxon>Gunneridae</taxon>
        <taxon>Pentapetalae</taxon>
        <taxon>rosids</taxon>
        <taxon>malvids</taxon>
        <taxon>Sapindales</taxon>
        <taxon>Rutaceae</taxon>
        <taxon>Aurantioideae</taxon>
        <taxon>Citrus</taxon>
    </lineage>
</organism>
<evidence type="ECO:0000313" key="11">
    <source>
        <dbReference type="Proteomes" id="UP000030687"/>
    </source>
</evidence>
<evidence type="ECO:0000256" key="5">
    <source>
        <dbReference type="ARBA" id="ARBA00023306"/>
    </source>
</evidence>
<keyword evidence="7" id="KW-0175">Coiled coil</keyword>
<dbReference type="GO" id="GO:0019760">
    <property type="term" value="P:glucosinolate metabolic process"/>
    <property type="evidence" value="ECO:0007669"/>
    <property type="project" value="EnsemblPlants"/>
</dbReference>
<dbReference type="InterPro" id="IPR015633">
    <property type="entry name" value="E2F"/>
</dbReference>
<feature type="compositionally biased region" description="Polar residues" evidence="8">
    <location>
        <begin position="161"/>
        <end position="175"/>
    </location>
</feature>
<dbReference type="GO" id="GO:0046982">
    <property type="term" value="F:protein heterodimerization activity"/>
    <property type="evidence" value="ECO:0007669"/>
    <property type="project" value="EnsemblPlants"/>
</dbReference>
<protein>
    <recommendedName>
        <fullName evidence="9">E2F/DP family winged-helix DNA-binding domain-containing protein</fullName>
    </recommendedName>
</protein>
<proteinExistence type="inferred from homology"/>
<dbReference type="GO" id="GO:0070176">
    <property type="term" value="C:DRM complex"/>
    <property type="evidence" value="ECO:0007669"/>
    <property type="project" value="EnsemblPlants"/>
</dbReference>
<dbReference type="GO" id="GO:0051782">
    <property type="term" value="P:negative regulation of cell division"/>
    <property type="evidence" value="ECO:0007669"/>
    <property type="project" value="EnsemblPlants"/>
</dbReference>
<dbReference type="InterPro" id="IPR036388">
    <property type="entry name" value="WH-like_DNA-bd_sf"/>
</dbReference>
<dbReference type="GO" id="GO:0042023">
    <property type="term" value="P:DNA endoreduplication"/>
    <property type="evidence" value="ECO:0007669"/>
    <property type="project" value="EnsemblPlants"/>
</dbReference>
<dbReference type="PANTHER" id="PTHR12081">
    <property type="entry name" value="TRANSCRIPTION FACTOR E2F"/>
    <property type="match status" value="1"/>
</dbReference>
<dbReference type="KEGG" id="cic:CICLE_v10001165mg"/>
<dbReference type="InterPro" id="IPR036390">
    <property type="entry name" value="WH_DNA-bd_sf"/>
</dbReference>
<dbReference type="Gene3D" id="1.10.10.10">
    <property type="entry name" value="Winged helix-like DNA-binding domain superfamily/Winged helix DNA-binding domain"/>
    <property type="match status" value="1"/>
</dbReference>
<dbReference type="GO" id="GO:0042770">
    <property type="term" value="P:signal transduction in response to DNA damage"/>
    <property type="evidence" value="ECO:0007669"/>
    <property type="project" value="EnsemblPlants"/>
</dbReference>
<keyword evidence="4 6" id="KW-0804">Transcription</keyword>
<evidence type="ECO:0000256" key="2">
    <source>
        <dbReference type="ARBA" id="ARBA00023015"/>
    </source>
</evidence>
<dbReference type="OMA" id="IKAPYAS"/>
<dbReference type="GO" id="GO:0043068">
    <property type="term" value="P:positive regulation of programmed cell death"/>
    <property type="evidence" value="ECO:0007669"/>
    <property type="project" value="EnsemblPlants"/>
</dbReference>
<dbReference type="Pfam" id="PF02319">
    <property type="entry name" value="WHD_E2F_TDP"/>
    <property type="match status" value="1"/>
</dbReference>
<feature type="domain" description="E2F/DP family winged-helix DNA-binding" evidence="9">
    <location>
        <begin position="184"/>
        <end position="249"/>
    </location>
</feature>
<dbReference type="PANTHER" id="PTHR12081:SF51">
    <property type="entry name" value="TRANSCRIPTION FACTOR E2FC"/>
    <property type="match status" value="1"/>
</dbReference>
<keyword evidence="2 6" id="KW-0805">Transcription regulation</keyword>
<dbReference type="InterPro" id="IPR032198">
    <property type="entry name" value="E2F_CC-MB"/>
</dbReference>
<comment type="similarity">
    <text evidence="1 6">Belongs to the E2F/DP family.</text>
</comment>
<dbReference type="FunCoup" id="V4SKX8">
    <property type="interactions" value="1682"/>
</dbReference>
<dbReference type="Gene3D" id="6.10.250.540">
    <property type="match status" value="1"/>
</dbReference>
<feature type="region of interest" description="Disordered" evidence="8">
    <location>
        <begin position="141"/>
        <end position="175"/>
    </location>
</feature>
<dbReference type="GO" id="GO:0000981">
    <property type="term" value="F:DNA-binding transcription factor activity, RNA polymerase II-specific"/>
    <property type="evidence" value="ECO:0007669"/>
    <property type="project" value="TreeGrafter"/>
</dbReference>
<dbReference type="Proteomes" id="UP000030687">
    <property type="component" value="Unassembled WGS sequence"/>
</dbReference>
<evidence type="ECO:0000256" key="3">
    <source>
        <dbReference type="ARBA" id="ARBA00023125"/>
    </source>
</evidence>
<keyword evidence="6" id="KW-0539">Nucleus</keyword>
<keyword evidence="5" id="KW-0131">Cell cycle</keyword>
<dbReference type="EMBL" id="KI536799">
    <property type="protein sequence ID" value="ESR48408.1"/>
    <property type="molecule type" value="Genomic_DNA"/>
</dbReference>
<feature type="coiled-coil region" evidence="7">
    <location>
        <begin position="255"/>
        <end position="299"/>
    </location>
</feature>
<evidence type="ECO:0000256" key="8">
    <source>
        <dbReference type="SAM" id="MobiDB-lite"/>
    </source>
</evidence>
<evidence type="ECO:0000256" key="7">
    <source>
        <dbReference type="SAM" id="Coils"/>
    </source>
</evidence>
<comment type="subcellular location">
    <subcellularLocation>
        <location evidence="6">Nucleus</location>
    </subcellularLocation>
</comment>